<dbReference type="GO" id="GO:0140664">
    <property type="term" value="F:ATP-dependent DNA damage sensor activity"/>
    <property type="evidence" value="ECO:0007669"/>
    <property type="project" value="InterPro"/>
</dbReference>
<dbReference type="InterPro" id="IPR036187">
    <property type="entry name" value="DNA_mismatch_repair_MutS_sf"/>
</dbReference>
<evidence type="ECO:0000259" key="1">
    <source>
        <dbReference type="Pfam" id="PF05192"/>
    </source>
</evidence>
<evidence type="ECO:0000313" key="2">
    <source>
        <dbReference type="EMBL" id="HCK28789.1"/>
    </source>
</evidence>
<reference evidence="2 3" key="1">
    <citation type="journal article" date="2018" name="Nat. Biotechnol.">
        <title>A standardized bacterial taxonomy based on genome phylogeny substantially revises the tree of life.</title>
        <authorList>
            <person name="Parks D.H."/>
            <person name="Chuvochina M."/>
            <person name="Waite D.W."/>
            <person name="Rinke C."/>
            <person name="Skarshewski A."/>
            <person name="Chaumeil P.A."/>
            <person name="Hugenholtz P."/>
        </authorList>
    </citation>
    <scope>NUCLEOTIDE SEQUENCE [LARGE SCALE GENOMIC DNA]</scope>
    <source>
        <strain evidence="2">UBA9669</strain>
    </source>
</reference>
<proteinExistence type="predicted"/>
<gene>
    <name evidence="2" type="ORF">DHW29_00270</name>
</gene>
<dbReference type="Proteomes" id="UP000263596">
    <property type="component" value="Unassembled WGS sequence"/>
</dbReference>
<dbReference type="GO" id="GO:0006298">
    <property type="term" value="P:mismatch repair"/>
    <property type="evidence" value="ECO:0007669"/>
    <property type="project" value="InterPro"/>
</dbReference>
<dbReference type="SUPFAM" id="SSF48334">
    <property type="entry name" value="DNA repair protein MutS, domain III"/>
    <property type="match status" value="1"/>
</dbReference>
<feature type="non-terminal residue" evidence="2">
    <location>
        <position position="1"/>
    </location>
</feature>
<dbReference type="AlphaFoldDB" id="A0A3D2SH53"/>
<dbReference type="PANTHER" id="PTHR11361">
    <property type="entry name" value="DNA MISMATCH REPAIR PROTEIN MUTS FAMILY MEMBER"/>
    <property type="match status" value="1"/>
</dbReference>
<accession>A0A3D2SH53</accession>
<dbReference type="InterPro" id="IPR007696">
    <property type="entry name" value="DNA_mismatch_repair_MutS_core"/>
</dbReference>
<feature type="domain" description="DNA mismatch repair protein MutS core" evidence="1">
    <location>
        <begin position="1"/>
        <end position="96"/>
    </location>
</feature>
<feature type="non-terminal residue" evidence="2">
    <location>
        <position position="97"/>
    </location>
</feature>
<dbReference type="GO" id="GO:0030983">
    <property type="term" value="F:mismatched DNA binding"/>
    <property type="evidence" value="ECO:0007669"/>
    <property type="project" value="InterPro"/>
</dbReference>
<dbReference type="InterPro" id="IPR045076">
    <property type="entry name" value="MutS"/>
</dbReference>
<dbReference type="EMBL" id="DPVE01000007">
    <property type="protein sequence ID" value="HCK28789.1"/>
    <property type="molecule type" value="Genomic_DNA"/>
</dbReference>
<comment type="caution">
    <text evidence="2">The sequence shown here is derived from an EMBL/GenBank/DDBJ whole genome shotgun (WGS) entry which is preliminary data.</text>
</comment>
<evidence type="ECO:0000313" key="3">
    <source>
        <dbReference type="Proteomes" id="UP000263596"/>
    </source>
</evidence>
<dbReference type="GO" id="GO:0005524">
    <property type="term" value="F:ATP binding"/>
    <property type="evidence" value="ECO:0007669"/>
    <property type="project" value="InterPro"/>
</dbReference>
<organism evidence="2 3">
    <name type="scientific">Acinetobacter ursingii</name>
    <dbReference type="NCBI Taxonomy" id="108980"/>
    <lineage>
        <taxon>Bacteria</taxon>
        <taxon>Pseudomonadati</taxon>
        <taxon>Pseudomonadota</taxon>
        <taxon>Gammaproteobacteria</taxon>
        <taxon>Moraxellales</taxon>
        <taxon>Moraxellaceae</taxon>
        <taxon>Acinetobacter</taxon>
    </lineage>
</organism>
<sequence>RNLEIIDPLFEHGMSLFNLINDCQTAMGGRLLSRTLMQPIRDTALLDARLDATEQLLTGYHESPVRLVLKEIGDIEGVLSRVALGSASQRDLVQLRH</sequence>
<dbReference type="PANTHER" id="PTHR11361:SF34">
    <property type="entry name" value="DNA MISMATCH REPAIR PROTEIN MSH1, MITOCHONDRIAL"/>
    <property type="match status" value="1"/>
</dbReference>
<dbReference type="Gene3D" id="1.10.1420.10">
    <property type="match status" value="1"/>
</dbReference>
<dbReference type="Pfam" id="PF05192">
    <property type="entry name" value="MutS_III"/>
    <property type="match status" value="1"/>
</dbReference>
<protein>
    <submittedName>
        <fullName evidence="2">DNA mismatch repair protein MutS</fullName>
    </submittedName>
</protein>
<name>A0A3D2SH53_9GAMM</name>